<dbReference type="Proteomes" id="UP000023152">
    <property type="component" value="Unassembled WGS sequence"/>
</dbReference>
<sequence>MKLNVRFKTTLTSMESDLRKTCYNDTQYLILLKNQTKIAEFERLLLDSLDKYCSAFLQTPLKGKGLETFHFNLAKMFKFVAQGFFVRPTFEYRLFRQKKLKGTFHSYKDLKITTEGGLVDPCATQEKAPAMKNLQTCPLIEALFDIGLRNRDGPEGSPLCSYLQLECTSRFRTISTKQSLLLCVLIVLENFWEQKIQTDGVDWLTNQLGPAGECTELGNNLTERGKEEFIVSTLLTVIEIAKNKALKDVWTHYTVDLTNGKLQRVQSLTNNPTHGWCMPLETALNSQHLWTDPLIPDLAEDTLRKFLDESKYGREQNVEIKKL</sequence>
<comment type="caution">
    <text evidence="1">The sequence shown here is derived from an EMBL/GenBank/DDBJ whole genome shotgun (WGS) entry which is preliminary data.</text>
</comment>
<dbReference type="AlphaFoldDB" id="X6MFV9"/>
<dbReference type="EMBL" id="ASPP01021278">
    <property type="protein sequence ID" value="ETO12571.1"/>
    <property type="molecule type" value="Genomic_DNA"/>
</dbReference>
<evidence type="ECO:0000313" key="1">
    <source>
        <dbReference type="EMBL" id="ETO12571.1"/>
    </source>
</evidence>
<name>X6MFV9_RETFI</name>
<evidence type="ECO:0000313" key="2">
    <source>
        <dbReference type="Proteomes" id="UP000023152"/>
    </source>
</evidence>
<gene>
    <name evidence="1" type="ORF">RFI_24805</name>
</gene>
<accession>X6MFV9</accession>
<protein>
    <submittedName>
        <fullName evidence="1">Uncharacterized protein</fullName>
    </submittedName>
</protein>
<keyword evidence="2" id="KW-1185">Reference proteome</keyword>
<proteinExistence type="predicted"/>
<reference evidence="1 2" key="1">
    <citation type="journal article" date="2013" name="Curr. Biol.">
        <title>The Genome of the Foraminiferan Reticulomyxa filosa.</title>
        <authorList>
            <person name="Glockner G."/>
            <person name="Hulsmann N."/>
            <person name="Schleicher M."/>
            <person name="Noegel A.A."/>
            <person name="Eichinger L."/>
            <person name="Gallinger C."/>
            <person name="Pawlowski J."/>
            <person name="Sierra R."/>
            <person name="Euteneuer U."/>
            <person name="Pillet L."/>
            <person name="Moustafa A."/>
            <person name="Platzer M."/>
            <person name="Groth M."/>
            <person name="Szafranski K."/>
            <person name="Schliwa M."/>
        </authorList>
    </citation>
    <scope>NUCLEOTIDE SEQUENCE [LARGE SCALE GENOMIC DNA]</scope>
</reference>
<organism evidence="1 2">
    <name type="scientific">Reticulomyxa filosa</name>
    <dbReference type="NCBI Taxonomy" id="46433"/>
    <lineage>
        <taxon>Eukaryota</taxon>
        <taxon>Sar</taxon>
        <taxon>Rhizaria</taxon>
        <taxon>Retaria</taxon>
        <taxon>Foraminifera</taxon>
        <taxon>Monothalamids</taxon>
        <taxon>Reticulomyxidae</taxon>
        <taxon>Reticulomyxa</taxon>
    </lineage>
</organism>